<evidence type="ECO:0000256" key="2">
    <source>
        <dbReference type="ARBA" id="ARBA00023277"/>
    </source>
</evidence>
<dbReference type="PANTHER" id="PTHR36306">
    <property type="entry name" value="ALPHA-AMYLASE-RELATED-RELATED"/>
    <property type="match status" value="1"/>
</dbReference>
<evidence type="ECO:0000313" key="6">
    <source>
        <dbReference type="EMBL" id="OYP56986.1"/>
    </source>
</evidence>
<keyword evidence="2" id="KW-0119">Carbohydrate metabolism</keyword>
<sequence length="472" mass="53928">MKTICLYFEIHQITHLKRYRFFDIGTDHYYYDDYENDNSISYIRDHSYMPALNAIEQMIQENGNYFKVAFSLSGVGMEQLELHAPEVLRKLQDLSKTGCVEFLAEPYSHGLASLITPDGFANEVRRQAEKIKEYFGQEPKVLRNSSLIYSDDIGSQASQMGFKGMLTEGAKHVLGWKSPHYLYSCAQAHKLKLLLRDVELSDDISLRFNDSNWDQYPLFADTYINKIASLPKEEEIINIFMELTALGIAQPLESNILEFLKALPACAKAKGITFSTPSELCQKVKVVDVLSVPDTLSWVDEERDVSCWLGNAMQREAFEKLYSVAERVHICNDPRINQDWDYLQASNNFRFMTTKPSNVGLDRGIYNGPFDAFTNYMNILGDFINRVNSLYPEDIDNEELNSLLTTITNQDKEIETKDLEITRLQAKIDKLEAEAAKLRERLTGSKKTVEKKSATKKASSKKATPQEENLAD</sequence>
<dbReference type="CDD" id="cd10795">
    <property type="entry name" value="GH57N_MJA1_like"/>
    <property type="match status" value="1"/>
</dbReference>
<name>A0AA37MIU8_SEGBR</name>
<dbReference type="RefSeq" id="WP_006283442.1">
    <property type="nucleotide sequence ID" value="NZ_BPTR01000001.1"/>
</dbReference>
<dbReference type="Pfam" id="PF03065">
    <property type="entry name" value="Glyco_hydro_57"/>
    <property type="match status" value="1"/>
</dbReference>
<evidence type="ECO:0000313" key="5">
    <source>
        <dbReference type="EMBL" id="GJG27476.1"/>
    </source>
</evidence>
<accession>A0AA37MIU8</accession>
<feature type="region of interest" description="Disordered" evidence="3">
    <location>
        <begin position="442"/>
        <end position="472"/>
    </location>
</feature>
<reference evidence="5" key="2">
    <citation type="submission" date="2021-08" db="EMBL/GenBank/DDBJ databases">
        <title>Prevotella lacticifex sp. nov., isolated from rumen of cow.</title>
        <authorList>
            <person name="Shinkai T."/>
            <person name="Ikeyama N."/>
            <person name="Kumagai M."/>
            <person name="Ohmori H."/>
            <person name="Sakamoto M."/>
            <person name="Ohkuma M."/>
            <person name="Mitsumori M."/>
        </authorList>
    </citation>
    <scope>NUCLEOTIDE SEQUENCE</scope>
    <source>
        <strain evidence="5">DSM 11371</strain>
    </source>
</reference>
<dbReference type="AlphaFoldDB" id="A0AA37MIU8"/>
<protein>
    <submittedName>
        <fullName evidence="5">Alpha-amylase</fullName>
    </submittedName>
</protein>
<dbReference type="Gene3D" id="3.20.110.20">
    <property type="match status" value="1"/>
</dbReference>
<dbReference type="SUPFAM" id="SSF161270">
    <property type="entry name" value="PspA lactotransferrin-binding region"/>
    <property type="match status" value="1"/>
</dbReference>
<comment type="caution">
    <text evidence="5">The sequence shown here is derived from an EMBL/GenBank/DDBJ whole genome shotgun (WGS) entry which is preliminary data.</text>
</comment>
<proteinExistence type="inferred from homology"/>
<dbReference type="EMBL" id="NPJF01000015">
    <property type="protein sequence ID" value="OYP56986.1"/>
    <property type="molecule type" value="Genomic_DNA"/>
</dbReference>
<dbReference type="GeneID" id="72479464"/>
<reference evidence="6 7" key="1">
    <citation type="submission" date="2017-08" db="EMBL/GenBank/DDBJ databases">
        <title>Comparative genomics of non-oral Prevotella species.</title>
        <authorList>
            <person name="Accetto T."/>
            <person name="Nograsek B."/>
            <person name="Avgustin G."/>
        </authorList>
    </citation>
    <scope>NUCLEOTIDE SEQUENCE [LARGE SCALE GENOMIC DNA]</scope>
    <source>
        <strain evidence="6 7">TC1-1</strain>
    </source>
</reference>
<dbReference type="Proteomes" id="UP000887043">
    <property type="component" value="Unassembled WGS sequence"/>
</dbReference>
<evidence type="ECO:0000259" key="4">
    <source>
        <dbReference type="Pfam" id="PF03065"/>
    </source>
</evidence>
<dbReference type="InterPro" id="IPR052046">
    <property type="entry name" value="GH57_Enzymes"/>
</dbReference>
<evidence type="ECO:0000256" key="1">
    <source>
        <dbReference type="ARBA" id="ARBA00006821"/>
    </source>
</evidence>
<evidence type="ECO:0000256" key="3">
    <source>
        <dbReference type="SAM" id="MobiDB-lite"/>
    </source>
</evidence>
<evidence type="ECO:0000313" key="8">
    <source>
        <dbReference type="Proteomes" id="UP000887043"/>
    </source>
</evidence>
<feature type="domain" description="Glycoside hydrolase family 57 N-terminal" evidence="4">
    <location>
        <begin position="6"/>
        <end position="293"/>
    </location>
</feature>
<dbReference type="InterPro" id="IPR004300">
    <property type="entry name" value="Glyco_hydro_57_N"/>
</dbReference>
<organism evidence="5 8">
    <name type="scientific">Segatella bryantii</name>
    <name type="common">Prevotella bryantii</name>
    <dbReference type="NCBI Taxonomy" id="77095"/>
    <lineage>
        <taxon>Bacteria</taxon>
        <taxon>Pseudomonadati</taxon>
        <taxon>Bacteroidota</taxon>
        <taxon>Bacteroidia</taxon>
        <taxon>Bacteroidales</taxon>
        <taxon>Prevotellaceae</taxon>
        <taxon>Segatella</taxon>
    </lineage>
</organism>
<comment type="similarity">
    <text evidence="1">Belongs to the glycosyl hydrolase 57 family.</text>
</comment>
<gene>
    <name evidence="6" type="ORF">CIK91_01930</name>
    <name evidence="5" type="ORF">PRRU23_11760</name>
</gene>
<dbReference type="GO" id="GO:0003824">
    <property type="term" value="F:catalytic activity"/>
    <property type="evidence" value="ECO:0007669"/>
    <property type="project" value="InterPro"/>
</dbReference>
<dbReference type="Proteomes" id="UP000216189">
    <property type="component" value="Unassembled WGS sequence"/>
</dbReference>
<dbReference type="InterPro" id="IPR011330">
    <property type="entry name" value="Glyco_hydro/deAcase_b/a-brl"/>
</dbReference>
<dbReference type="PANTHER" id="PTHR36306:SF1">
    <property type="entry name" value="ALPHA-AMYLASE-RELATED"/>
    <property type="match status" value="1"/>
</dbReference>
<evidence type="ECO:0000313" key="7">
    <source>
        <dbReference type="Proteomes" id="UP000216189"/>
    </source>
</evidence>
<dbReference type="GO" id="GO:0005975">
    <property type="term" value="P:carbohydrate metabolic process"/>
    <property type="evidence" value="ECO:0007669"/>
    <property type="project" value="InterPro"/>
</dbReference>
<feature type="compositionally biased region" description="Basic and acidic residues" evidence="3">
    <location>
        <begin position="442"/>
        <end position="453"/>
    </location>
</feature>
<dbReference type="SUPFAM" id="SSF88713">
    <property type="entry name" value="Glycoside hydrolase/deacetylase"/>
    <property type="match status" value="1"/>
</dbReference>
<dbReference type="EMBL" id="BPTR01000001">
    <property type="protein sequence ID" value="GJG27476.1"/>
    <property type="molecule type" value="Genomic_DNA"/>
</dbReference>
<keyword evidence="7" id="KW-1185">Reference proteome</keyword>